<proteinExistence type="predicted"/>
<name>A0A397ZK14_BRACM</name>
<dbReference type="AlphaFoldDB" id="A0A397ZK14"/>
<dbReference type="Gene3D" id="3.80.10.10">
    <property type="entry name" value="Ribonuclease Inhibitor"/>
    <property type="match status" value="1"/>
</dbReference>
<protein>
    <recommendedName>
        <fullName evidence="1">FBD domain-containing protein</fullName>
    </recommendedName>
</protein>
<dbReference type="InterPro" id="IPR050232">
    <property type="entry name" value="FBL13/AtMIF1-like"/>
</dbReference>
<dbReference type="PANTHER" id="PTHR31900">
    <property type="entry name" value="F-BOX/RNI SUPERFAMILY PROTEIN-RELATED"/>
    <property type="match status" value="1"/>
</dbReference>
<dbReference type="PANTHER" id="PTHR31900:SF25">
    <property type="entry name" value="FBD DOMAIN-CONTAINING PROTEIN"/>
    <property type="match status" value="1"/>
</dbReference>
<organism evidence="2 3">
    <name type="scientific">Brassica campestris</name>
    <name type="common">Field mustard</name>
    <dbReference type="NCBI Taxonomy" id="3711"/>
    <lineage>
        <taxon>Eukaryota</taxon>
        <taxon>Viridiplantae</taxon>
        <taxon>Streptophyta</taxon>
        <taxon>Embryophyta</taxon>
        <taxon>Tracheophyta</taxon>
        <taxon>Spermatophyta</taxon>
        <taxon>Magnoliopsida</taxon>
        <taxon>eudicotyledons</taxon>
        <taxon>Gunneridae</taxon>
        <taxon>Pentapetalae</taxon>
        <taxon>rosids</taxon>
        <taxon>malvids</taxon>
        <taxon>Brassicales</taxon>
        <taxon>Brassicaceae</taxon>
        <taxon>Brassiceae</taxon>
        <taxon>Brassica</taxon>
    </lineage>
</organism>
<dbReference type="Pfam" id="PF24758">
    <property type="entry name" value="LRR_At5g56370"/>
    <property type="match status" value="1"/>
</dbReference>
<feature type="domain" description="FBD" evidence="1">
    <location>
        <begin position="407"/>
        <end position="471"/>
    </location>
</feature>
<evidence type="ECO:0000313" key="3">
    <source>
        <dbReference type="Proteomes" id="UP000264353"/>
    </source>
</evidence>
<dbReference type="InterPro" id="IPR032675">
    <property type="entry name" value="LRR_dom_sf"/>
</dbReference>
<dbReference type="SUPFAM" id="SSF52047">
    <property type="entry name" value="RNI-like"/>
    <property type="match status" value="1"/>
</dbReference>
<dbReference type="InterPro" id="IPR006566">
    <property type="entry name" value="FBD"/>
</dbReference>
<evidence type="ECO:0000259" key="1">
    <source>
        <dbReference type="SMART" id="SM00579"/>
    </source>
</evidence>
<sequence length="471" mass="54112">MILSASEKIETQEAEVILSQCEDIIKEDAEGSSSSNSEVNSDHASNKLVLSIILRVFQYIIKKEAEGTSSKREEENQSDGAFKVSIDENVVKTNKHTNCLLSKRWRSLWLQVPVFDLDSLQFDGDVFGFIEFVDKFLKSYENLALNRFKLIYHYEDIGDDDRFLESWIDALVRRRVRHLDFQVNSDENELVWMPLSLYSCNTFELIVSLPCLKVMHLDRVRYDKSIKRDESNLETLITSCPVFEKLTIIRDSFELLEIIRVRSKSLKSFALVAEDSEVGLLEDHIVEIDAPKLERMSLCDHLSGSIVIHSIAPSAVVQIDDDFSKRTMIRNFLTGMSTVSGMKISSNTMEVIHDYSKLELLHQFSNLSWLHASFLEFFWELLPTFLGCCPNLHTLVLEFEFDKEEWPIKLSYVPVVFLTTRTSSQVKLAIYFLRNCAALKKLTLSEGFGDDIIKKIKKIPRRSRGCSIVTG</sequence>
<dbReference type="EMBL" id="CM010631">
    <property type="protein sequence ID" value="RID65982.1"/>
    <property type="molecule type" value="Genomic_DNA"/>
</dbReference>
<gene>
    <name evidence="2" type="ORF">BRARA_D01150</name>
</gene>
<evidence type="ECO:0000313" key="2">
    <source>
        <dbReference type="EMBL" id="RID65982.1"/>
    </source>
</evidence>
<reference evidence="2 3" key="1">
    <citation type="submission" date="2018-06" db="EMBL/GenBank/DDBJ databases">
        <title>WGS assembly of Brassica rapa FPsc.</title>
        <authorList>
            <person name="Bowman J."/>
            <person name="Kohchi T."/>
            <person name="Yamato K."/>
            <person name="Jenkins J."/>
            <person name="Shu S."/>
            <person name="Ishizaki K."/>
            <person name="Yamaoka S."/>
            <person name="Nishihama R."/>
            <person name="Nakamura Y."/>
            <person name="Berger F."/>
            <person name="Adam C."/>
            <person name="Aki S."/>
            <person name="Althoff F."/>
            <person name="Araki T."/>
            <person name="Arteaga-Vazquez M."/>
            <person name="Balasubrmanian S."/>
            <person name="Bauer D."/>
            <person name="Boehm C."/>
            <person name="Briginshaw L."/>
            <person name="Caballero-Perez J."/>
            <person name="Catarino B."/>
            <person name="Chen F."/>
            <person name="Chiyoda S."/>
            <person name="Chovatia M."/>
            <person name="Davies K."/>
            <person name="Delmans M."/>
            <person name="Demura T."/>
            <person name="Dierschke T."/>
            <person name="Dolan L."/>
            <person name="Dorantes-Acosta A."/>
            <person name="Eklund D."/>
            <person name="Florent S."/>
            <person name="Flores-Sandoval E."/>
            <person name="Fujiyama A."/>
            <person name="Fukuzawa H."/>
            <person name="Galik B."/>
            <person name="Grimanelli D."/>
            <person name="Grimwood J."/>
            <person name="Grossniklaus U."/>
            <person name="Hamada T."/>
            <person name="Haseloff J."/>
            <person name="Hetherington A."/>
            <person name="Higo A."/>
            <person name="Hirakawa Y."/>
            <person name="Hundley H."/>
            <person name="Ikeda Y."/>
            <person name="Inoue K."/>
            <person name="Inoue S."/>
            <person name="Ishida S."/>
            <person name="Jia Q."/>
            <person name="Kakita M."/>
            <person name="Kanazawa T."/>
            <person name="Kawai Y."/>
            <person name="Kawashima T."/>
            <person name="Kennedy M."/>
            <person name="Kinose K."/>
            <person name="Kinoshita T."/>
            <person name="Kohara Y."/>
            <person name="Koide E."/>
            <person name="Komatsu K."/>
            <person name="Kopischke S."/>
            <person name="Kubo M."/>
            <person name="Kyozuka J."/>
            <person name="Lagercrantz U."/>
            <person name="Lin S."/>
            <person name="Lindquist E."/>
            <person name="Lipzen A."/>
            <person name="Lu C."/>
            <person name="Luna E."/>
            <person name="Martienssen R."/>
            <person name="Minamino N."/>
            <person name="Mizutani M."/>
            <person name="Mizutani M."/>
            <person name="Mochizuki N."/>
            <person name="Monte I."/>
            <person name="Mosher R."/>
            <person name="Nagasaki H."/>
            <person name="Nakagami H."/>
            <person name="Naramoto S."/>
            <person name="Nishitani K."/>
            <person name="Ohtani M."/>
            <person name="Okamoto T."/>
            <person name="Okumura M."/>
            <person name="Phillips J."/>
            <person name="Pollak B."/>
            <person name="Reinders A."/>
            <person name="Roevekamp M."/>
            <person name="Sano R."/>
            <person name="Sawa S."/>
            <person name="Schmid M."/>
            <person name="Shirakawa M."/>
            <person name="Solano R."/>
            <person name="Spunde A."/>
            <person name="Suetsugu N."/>
            <person name="Sugano S."/>
            <person name="Sugiyama A."/>
            <person name="Sun R."/>
            <person name="Suzuki Y."/>
            <person name="Takenaka M."/>
            <person name="Takezawa D."/>
            <person name="Tomogane H."/>
            <person name="Tsuzuki M."/>
            <person name="Ueda T."/>
            <person name="Umeda M."/>
            <person name="Ward J."/>
            <person name="Watanabe Y."/>
            <person name="Yazaki K."/>
            <person name="Yokoyama R."/>
            <person name="Yoshitake Y."/>
            <person name="Yotsui I."/>
            <person name="Zachgo S."/>
            <person name="Schmutz J."/>
        </authorList>
    </citation>
    <scope>NUCLEOTIDE SEQUENCE [LARGE SCALE GENOMIC DNA]</scope>
    <source>
        <strain evidence="3">cv. B-3</strain>
    </source>
</reference>
<accession>A0A397ZK14</accession>
<dbReference type="Proteomes" id="UP000264353">
    <property type="component" value="Chromosome A4"/>
</dbReference>
<dbReference type="SMART" id="SM00579">
    <property type="entry name" value="FBD"/>
    <property type="match status" value="1"/>
</dbReference>
<dbReference type="InterPro" id="IPR055411">
    <property type="entry name" value="LRR_FXL15/At3g58940/PEG3-like"/>
</dbReference>